<organism evidence="20 21">
    <name type="scientific">Massilia norwichensis</name>
    <dbReference type="NCBI Taxonomy" id="1442366"/>
    <lineage>
        <taxon>Bacteria</taxon>
        <taxon>Pseudomonadati</taxon>
        <taxon>Pseudomonadota</taxon>
        <taxon>Betaproteobacteria</taxon>
        <taxon>Burkholderiales</taxon>
        <taxon>Oxalobacteraceae</taxon>
        <taxon>Telluria group</taxon>
        <taxon>Massilia</taxon>
    </lineage>
</organism>
<dbReference type="GO" id="GO:0005524">
    <property type="term" value="F:ATP binding"/>
    <property type="evidence" value="ECO:0007669"/>
    <property type="project" value="UniProtKB-KW"/>
</dbReference>
<dbReference type="SUPFAM" id="SSF55785">
    <property type="entry name" value="PYP-like sensor domain (PAS domain)"/>
    <property type="match status" value="1"/>
</dbReference>
<keyword evidence="8" id="KW-0547">Nucleotide-binding</keyword>
<keyword evidence="11 15" id="KW-1133">Transmembrane helix</keyword>
<dbReference type="InterPro" id="IPR003660">
    <property type="entry name" value="HAMP_dom"/>
</dbReference>
<keyword evidence="7 15" id="KW-0812">Transmembrane</keyword>
<evidence type="ECO:0000256" key="2">
    <source>
        <dbReference type="ARBA" id="ARBA00004651"/>
    </source>
</evidence>
<dbReference type="CDD" id="cd00130">
    <property type="entry name" value="PAS"/>
    <property type="match status" value="1"/>
</dbReference>
<comment type="catalytic activity">
    <reaction evidence="1">
        <text>ATP + protein L-histidine = ADP + protein N-phospho-L-histidine.</text>
        <dbReference type="EC" id="2.7.13.3"/>
    </reaction>
</comment>
<dbReference type="PRINTS" id="PR00344">
    <property type="entry name" value="BCTRLSENSOR"/>
</dbReference>
<dbReference type="PROSITE" id="PS50112">
    <property type="entry name" value="PAS"/>
    <property type="match status" value="1"/>
</dbReference>
<dbReference type="PANTHER" id="PTHR42878:SF7">
    <property type="entry name" value="SENSOR HISTIDINE KINASE GLRK"/>
    <property type="match status" value="1"/>
</dbReference>
<comment type="caution">
    <text evidence="20">The sequence shown here is derived from an EMBL/GenBank/DDBJ whole genome shotgun (WGS) entry which is preliminary data.</text>
</comment>
<dbReference type="InterPro" id="IPR036890">
    <property type="entry name" value="HATPase_C_sf"/>
</dbReference>
<keyword evidence="9" id="KW-0418">Kinase</keyword>
<dbReference type="PROSITE" id="PS50113">
    <property type="entry name" value="PAC"/>
    <property type="match status" value="1"/>
</dbReference>
<evidence type="ECO:0000256" key="15">
    <source>
        <dbReference type="SAM" id="Phobius"/>
    </source>
</evidence>
<dbReference type="InterPro" id="IPR000014">
    <property type="entry name" value="PAS"/>
</dbReference>
<protein>
    <recommendedName>
        <fullName evidence="3">histidine kinase</fullName>
        <ecNumber evidence="3">2.7.13.3</ecNumber>
    </recommendedName>
</protein>
<evidence type="ECO:0000256" key="7">
    <source>
        <dbReference type="ARBA" id="ARBA00022692"/>
    </source>
</evidence>
<dbReference type="Pfam" id="PF00989">
    <property type="entry name" value="PAS"/>
    <property type="match status" value="1"/>
</dbReference>
<dbReference type="EC" id="2.7.13.3" evidence="3"/>
<dbReference type="Gene3D" id="1.10.287.130">
    <property type="match status" value="1"/>
</dbReference>
<dbReference type="SMART" id="SM00387">
    <property type="entry name" value="HATPase_c"/>
    <property type="match status" value="1"/>
</dbReference>
<dbReference type="Gene3D" id="3.30.450.20">
    <property type="entry name" value="PAS domain"/>
    <property type="match status" value="2"/>
</dbReference>
<evidence type="ECO:0000313" key="21">
    <source>
        <dbReference type="Proteomes" id="UP001205560"/>
    </source>
</evidence>
<feature type="domain" description="Histidine kinase" evidence="16">
    <location>
        <begin position="540"/>
        <end position="761"/>
    </location>
</feature>
<evidence type="ECO:0000256" key="11">
    <source>
        <dbReference type="ARBA" id="ARBA00022989"/>
    </source>
</evidence>
<accession>A0ABT2AC09</accession>
<feature type="domain" description="HAMP" evidence="19">
    <location>
        <begin position="325"/>
        <end position="378"/>
    </location>
</feature>
<evidence type="ECO:0000259" key="17">
    <source>
        <dbReference type="PROSITE" id="PS50112"/>
    </source>
</evidence>
<keyword evidence="21" id="KW-1185">Reference proteome</keyword>
<keyword evidence="4" id="KW-1003">Cell membrane</keyword>
<dbReference type="InterPro" id="IPR036097">
    <property type="entry name" value="HisK_dim/P_sf"/>
</dbReference>
<comment type="subcellular location">
    <subcellularLocation>
        <location evidence="2">Cell membrane</location>
        <topology evidence="2">Multi-pass membrane protein</topology>
    </subcellularLocation>
</comment>
<dbReference type="RefSeq" id="WP_258847516.1">
    <property type="nucleotide sequence ID" value="NZ_JANUGX010000030.1"/>
</dbReference>
<keyword evidence="10 20" id="KW-0067">ATP-binding</keyword>
<evidence type="ECO:0000256" key="5">
    <source>
        <dbReference type="ARBA" id="ARBA00022553"/>
    </source>
</evidence>
<evidence type="ECO:0000256" key="12">
    <source>
        <dbReference type="ARBA" id="ARBA00023012"/>
    </source>
</evidence>
<evidence type="ECO:0000256" key="8">
    <source>
        <dbReference type="ARBA" id="ARBA00022741"/>
    </source>
</evidence>
<dbReference type="SMART" id="SM00091">
    <property type="entry name" value="PAS"/>
    <property type="match status" value="1"/>
</dbReference>
<dbReference type="InterPro" id="IPR050351">
    <property type="entry name" value="BphY/WalK/GraS-like"/>
</dbReference>
<feature type="coiled-coil region" evidence="14">
    <location>
        <begin position="370"/>
        <end position="397"/>
    </location>
</feature>
<dbReference type="PANTHER" id="PTHR42878">
    <property type="entry name" value="TWO-COMPONENT HISTIDINE KINASE"/>
    <property type="match status" value="1"/>
</dbReference>
<sequence length="763" mass="83752">MPSSAPFYRKFLPRRLAAWLALAFTLLSFLLSVLLVTVIEQRNTQQVKTSIGHGLEELALQTSDKLERGMYERYREVRLIAQRRGVRPESPLERRRETLSQLQDSYGFYSWIGVAGLDGKVQVAAKGVLEGVDVGKRPWFRDALRGKHAGDVHEAVLLAKLLPRQDEPWRFVDVAFPVPDDAGRPQGVLGVHLSWLWARDVERSVIAPIAARRQVEALIVDANGKVLLGPPGWQGSMLSLDSLRAAQARKNGGYLTETWPDGESWLVGYARGRGHADYPGLGWTVLVRQKVDDAYAPVRRLREYGLAAGVLLAALCSLAGVFVARRITRPLDELARSAHRIREGEPVAITPGRGGYEEVEALSGTLSVLVADLVHRRRQLEHLNATLEERVDQRTLELEKALTTVRASQQRIVNIIETAQDAFISVDLDGRITDWNSAAHALLGWSRQEVVGRMLFDVIIAERHRGFAWAALRQFRESGQLDLLGRRVERTLVRRDGAEITAEMTTGLVGTGEGVFFSVFLHDVSERKEIERMKNEFVATVSHELRTPLTAISASLSLLKDGMAGDLPADAQGLVGVACASTERLVRLIGDVLDIQKMEAGQMDYRFEDALVAPVVEGALAAMDSFAAQAGVALRFEAGDGAAGLHASVDRDRLTQVLTNLLSNAIKFSERGSGVLTRLDGGKGLLRIAVIDHGAGIPEAFRGRIFQRFAQADSADSRKKGGTGLGLSICRSIVEEHGGSIWFEAEEGAGTSFFVELPALSRQ</sequence>
<dbReference type="NCBIfam" id="TIGR00229">
    <property type="entry name" value="sensory_box"/>
    <property type="match status" value="1"/>
</dbReference>
<gene>
    <name evidence="20" type="ORF">NX782_21390</name>
</gene>
<name>A0ABT2AC09_9BURK</name>
<evidence type="ECO:0000256" key="4">
    <source>
        <dbReference type="ARBA" id="ARBA00022475"/>
    </source>
</evidence>
<evidence type="ECO:0000259" key="18">
    <source>
        <dbReference type="PROSITE" id="PS50113"/>
    </source>
</evidence>
<keyword evidence="6" id="KW-0808">Transferase</keyword>
<proteinExistence type="predicted"/>
<feature type="domain" description="PAS" evidence="17">
    <location>
        <begin position="408"/>
        <end position="459"/>
    </location>
</feature>
<dbReference type="Pfam" id="PF00512">
    <property type="entry name" value="HisKA"/>
    <property type="match status" value="1"/>
</dbReference>
<evidence type="ECO:0000256" key="6">
    <source>
        <dbReference type="ARBA" id="ARBA00022679"/>
    </source>
</evidence>
<dbReference type="PROSITE" id="PS50109">
    <property type="entry name" value="HIS_KIN"/>
    <property type="match status" value="1"/>
</dbReference>
<feature type="transmembrane region" description="Helical" evidence="15">
    <location>
        <begin position="304"/>
        <end position="324"/>
    </location>
</feature>
<evidence type="ECO:0000259" key="16">
    <source>
        <dbReference type="PROSITE" id="PS50109"/>
    </source>
</evidence>
<dbReference type="InterPro" id="IPR033479">
    <property type="entry name" value="dCache_1"/>
</dbReference>
<feature type="domain" description="PAC" evidence="18">
    <location>
        <begin position="486"/>
        <end position="536"/>
    </location>
</feature>
<evidence type="ECO:0000313" key="20">
    <source>
        <dbReference type="EMBL" id="MCS0591751.1"/>
    </source>
</evidence>
<dbReference type="Pfam" id="PF02743">
    <property type="entry name" value="dCache_1"/>
    <property type="match status" value="1"/>
</dbReference>
<dbReference type="Proteomes" id="UP001205560">
    <property type="component" value="Unassembled WGS sequence"/>
</dbReference>
<dbReference type="InterPro" id="IPR003594">
    <property type="entry name" value="HATPase_dom"/>
</dbReference>
<dbReference type="InterPro" id="IPR035965">
    <property type="entry name" value="PAS-like_dom_sf"/>
</dbReference>
<dbReference type="Gene3D" id="3.30.565.10">
    <property type="entry name" value="Histidine kinase-like ATPase, C-terminal domain"/>
    <property type="match status" value="1"/>
</dbReference>
<evidence type="ECO:0000256" key="13">
    <source>
        <dbReference type="ARBA" id="ARBA00023136"/>
    </source>
</evidence>
<evidence type="ECO:0000256" key="10">
    <source>
        <dbReference type="ARBA" id="ARBA00022840"/>
    </source>
</evidence>
<dbReference type="InterPro" id="IPR005467">
    <property type="entry name" value="His_kinase_dom"/>
</dbReference>
<dbReference type="Pfam" id="PF02518">
    <property type="entry name" value="HATPase_c"/>
    <property type="match status" value="1"/>
</dbReference>
<keyword evidence="5" id="KW-0597">Phosphoprotein</keyword>
<dbReference type="CDD" id="cd00082">
    <property type="entry name" value="HisKA"/>
    <property type="match status" value="1"/>
</dbReference>
<dbReference type="PROSITE" id="PS50885">
    <property type="entry name" value="HAMP"/>
    <property type="match status" value="1"/>
</dbReference>
<dbReference type="SUPFAM" id="SSF55874">
    <property type="entry name" value="ATPase domain of HSP90 chaperone/DNA topoisomerase II/histidine kinase"/>
    <property type="match status" value="1"/>
</dbReference>
<dbReference type="Gene3D" id="6.10.340.10">
    <property type="match status" value="1"/>
</dbReference>
<dbReference type="CDD" id="cd18774">
    <property type="entry name" value="PDC2_HK_sensor"/>
    <property type="match status" value="1"/>
</dbReference>
<reference evidence="20 21" key="1">
    <citation type="submission" date="2022-08" db="EMBL/GenBank/DDBJ databases">
        <title>Reclassification of Massilia species as members of the genera Telluria, Duganella, Pseudoduganella, Mokoshia gen. nov. and Zemynaea gen. nov. using orthogonal and non-orthogonal genome-based approaches.</title>
        <authorList>
            <person name="Bowman J.P."/>
        </authorList>
    </citation>
    <scope>NUCLEOTIDE SEQUENCE [LARGE SCALE GENOMIC DNA]</scope>
    <source>
        <strain evidence="20 21">LMG 28164</strain>
    </source>
</reference>
<evidence type="ECO:0000259" key="19">
    <source>
        <dbReference type="PROSITE" id="PS50885"/>
    </source>
</evidence>
<keyword evidence="14" id="KW-0175">Coiled coil</keyword>
<evidence type="ECO:0000256" key="1">
    <source>
        <dbReference type="ARBA" id="ARBA00000085"/>
    </source>
</evidence>
<dbReference type="CDD" id="cd16922">
    <property type="entry name" value="HATPase_EvgS-ArcB-TorS-like"/>
    <property type="match status" value="1"/>
</dbReference>
<dbReference type="SUPFAM" id="SSF47384">
    <property type="entry name" value="Homodimeric domain of signal transducing histidine kinase"/>
    <property type="match status" value="1"/>
</dbReference>
<dbReference type="SMART" id="SM00388">
    <property type="entry name" value="HisKA"/>
    <property type="match status" value="1"/>
</dbReference>
<dbReference type="InterPro" id="IPR004358">
    <property type="entry name" value="Sig_transdc_His_kin-like_C"/>
</dbReference>
<dbReference type="InterPro" id="IPR013767">
    <property type="entry name" value="PAS_fold"/>
</dbReference>
<keyword evidence="12" id="KW-0902">Two-component regulatory system</keyword>
<dbReference type="InterPro" id="IPR003661">
    <property type="entry name" value="HisK_dim/P_dom"/>
</dbReference>
<keyword evidence="13 15" id="KW-0472">Membrane</keyword>
<dbReference type="EMBL" id="JANUGX010000030">
    <property type="protein sequence ID" value="MCS0591751.1"/>
    <property type="molecule type" value="Genomic_DNA"/>
</dbReference>
<evidence type="ECO:0000256" key="9">
    <source>
        <dbReference type="ARBA" id="ARBA00022777"/>
    </source>
</evidence>
<dbReference type="InterPro" id="IPR000700">
    <property type="entry name" value="PAS-assoc_C"/>
</dbReference>
<evidence type="ECO:0000256" key="3">
    <source>
        <dbReference type="ARBA" id="ARBA00012438"/>
    </source>
</evidence>
<evidence type="ECO:0000256" key="14">
    <source>
        <dbReference type="SAM" id="Coils"/>
    </source>
</evidence>